<dbReference type="Proteomes" id="UP001172681">
    <property type="component" value="Unassembled WGS sequence"/>
</dbReference>
<keyword evidence="2" id="KW-1185">Reference proteome</keyword>
<evidence type="ECO:0000313" key="1">
    <source>
        <dbReference type="EMBL" id="KAJ9632784.1"/>
    </source>
</evidence>
<evidence type="ECO:0000313" key="2">
    <source>
        <dbReference type="Proteomes" id="UP001172681"/>
    </source>
</evidence>
<protein>
    <submittedName>
        <fullName evidence="1">Uncharacterized protein</fullName>
    </submittedName>
</protein>
<reference evidence="1" key="1">
    <citation type="submission" date="2022-10" db="EMBL/GenBank/DDBJ databases">
        <title>Culturing micro-colonial fungi from biological soil crusts in the Mojave desert and describing Neophaeococcomyces mojavensis, and introducing the new genera and species Taxawa tesnikishii.</title>
        <authorList>
            <person name="Kurbessoian T."/>
            <person name="Stajich J.E."/>
        </authorList>
    </citation>
    <scope>NUCLEOTIDE SEQUENCE</scope>
    <source>
        <strain evidence="1">TK_35</strain>
    </source>
</reference>
<accession>A0AA38Y1J8</accession>
<comment type="caution">
    <text evidence="1">The sequence shown here is derived from an EMBL/GenBank/DDBJ whole genome shotgun (WGS) entry which is preliminary data.</text>
</comment>
<dbReference type="EMBL" id="JAPDRN010000053">
    <property type="protein sequence ID" value="KAJ9632784.1"/>
    <property type="molecule type" value="Genomic_DNA"/>
</dbReference>
<name>A0AA38Y1J8_9EURO</name>
<organism evidence="1 2">
    <name type="scientific">Knufia peltigerae</name>
    <dbReference type="NCBI Taxonomy" id="1002370"/>
    <lineage>
        <taxon>Eukaryota</taxon>
        <taxon>Fungi</taxon>
        <taxon>Dikarya</taxon>
        <taxon>Ascomycota</taxon>
        <taxon>Pezizomycotina</taxon>
        <taxon>Eurotiomycetes</taxon>
        <taxon>Chaetothyriomycetidae</taxon>
        <taxon>Chaetothyriales</taxon>
        <taxon>Trichomeriaceae</taxon>
        <taxon>Knufia</taxon>
    </lineage>
</organism>
<dbReference type="AlphaFoldDB" id="A0AA38Y1J8"/>
<sequence>MRALMAANCVGSAVPTDQVNWLKAQASDLEPRFRKANRACRVGGTTSVSDLGEVWQMPDVPEDIFPRDVTSRTILE</sequence>
<gene>
    <name evidence="1" type="ORF">H2204_007659</name>
</gene>
<proteinExistence type="predicted"/>